<keyword evidence="2" id="KW-0964">Secreted</keyword>
<dbReference type="RefSeq" id="WP_172192027.1">
    <property type="nucleotide sequence ID" value="NZ_CAWPPK010000056.1"/>
</dbReference>
<protein>
    <submittedName>
        <fullName evidence="3">Bifunctional hemolysin/adenylate cyclase</fullName>
    </submittedName>
</protein>
<organism evidence="3 4">
    <name type="scientific">Microcoleus asticus IPMA8</name>
    <dbReference type="NCBI Taxonomy" id="2563858"/>
    <lineage>
        <taxon>Bacteria</taxon>
        <taxon>Bacillati</taxon>
        <taxon>Cyanobacteriota</taxon>
        <taxon>Cyanophyceae</taxon>
        <taxon>Oscillatoriophycideae</taxon>
        <taxon>Oscillatoriales</taxon>
        <taxon>Microcoleaceae</taxon>
        <taxon>Microcoleus</taxon>
        <taxon>Microcoleus asticus</taxon>
    </lineage>
</organism>
<accession>A0ABX2D5D9</accession>
<evidence type="ECO:0000256" key="2">
    <source>
        <dbReference type="ARBA" id="ARBA00022525"/>
    </source>
</evidence>
<dbReference type="SUPFAM" id="SSF51120">
    <property type="entry name" value="beta-Roll"/>
    <property type="match status" value="3"/>
</dbReference>
<keyword evidence="4" id="KW-1185">Reference proteome</keyword>
<dbReference type="InterPro" id="IPR050557">
    <property type="entry name" value="RTX_toxin/Mannuronan_C5-epim"/>
</dbReference>
<reference evidence="3 4" key="1">
    <citation type="journal article" date="2020" name="Sci. Rep.">
        <title>A novel cyanobacterial geosmin producer, revising GeoA distribution and dispersion patterns in Bacteria.</title>
        <authorList>
            <person name="Churro C."/>
            <person name="Semedo-Aguiar A.P."/>
            <person name="Silva A.D."/>
            <person name="Pereira-Leal J.B."/>
            <person name="Leite R.B."/>
        </authorList>
    </citation>
    <scope>NUCLEOTIDE SEQUENCE [LARGE SCALE GENOMIC DNA]</scope>
    <source>
        <strain evidence="3 4">IPMA8</strain>
    </source>
</reference>
<dbReference type="PROSITE" id="PS00330">
    <property type="entry name" value="HEMOLYSIN_CALCIUM"/>
    <property type="match status" value="2"/>
</dbReference>
<dbReference type="Pfam" id="PF00353">
    <property type="entry name" value="HemolysinCabind"/>
    <property type="match status" value="3"/>
</dbReference>
<dbReference type="InterPro" id="IPR001343">
    <property type="entry name" value="Hemolysn_Ca-bd"/>
</dbReference>
<dbReference type="InterPro" id="IPR018511">
    <property type="entry name" value="Hemolysin-typ_Ca-bd_CS"/>
</dbReference>
<comment type="subcellular location">
    <subcellularLocation>
        <location evidence="1">Secreted</location>
    </subcellularLocation>
</comment>
<dbReference type="InterPro" id="IPR011049">
    <property type="entry name" value="Serralysin-like_metalloprot_C"/>
</dbReference>
<proteinExistence type="predicted"/>
<dbReference type="PANTHER" id="PTHR38340">
    <property type="entry name" value="S-LAYER PROTEIN"/>
    <property type="match status" value="1"/>
</dbReference>
<dbReference type="Proteomes" id="UP000702425">
    <property type="component" value="Unassembled WGS sequence"/>
</dbReference>
<name>A0ABX2D5D9_9CYAN</name>
<dbReference type="PANTHER" id="PTHR38340:SF1">
    <property type="entry name" value="S-LAYER PROTEIN"/>
    <property type="match status" value="1"/>
</dbReference>
<dbReference type="PRINTS" id="PR00313">
    <property type="entry name" value="CABNDNGRPT"/>
</dbReference>
<comment type="caution">
    <text evidence="3">The sequence shown here is derived from an EMBL/GenBank/DDBJ whole genome shotgun (WGS) entry which is preliminary data.</text>
</comment>
<gene>
    <name evidence="3" type="primary">cya_19</name>
    <name evidence="3" type="ORF">E5S67_05529</name>
</gene>
<sequence>MAEGINQVLTIPSYVVAIAQSAQSLPPHFVQQEVTEMATIKGTNFNDNDIDKPKLVGTNADDSIYGYAGNDILSGLGGNDYLDGGPGSDDMFGGADNDTYIVDSQNDKVTENFNQGIDTVISSVTFPLGYRLGENQENLKLIGNAYEGYGNALNNTITGNAVGNYIDGEAGNDYIDGAGGNDNLYGEAGNDTLIGDLGNDYLFGGANNDSLVGGWDDDNLYGGTGNDILLGGSGKDYLDGFGNSTEFDILTGGTLGDTFVLGYSTIGYYLGNGHATITDFKSLQADKIQVAGSTQDYSLVKSGSNTNILYKNDLIAVVQNVELNQTNLVSAPIVNPPL</sequence>
<evidence type="ECO:0000256" key="1">
    <source>
        <dbReference type="ARBA" id="ARBA00004613"/>
    </source>
</evidence>
<dbReference type="EMBL" id="SRRZ01000149">
    <property type="protein sequence ID" value="NQE37748.1"/>
    <property type="molecule type" value="Genomic_DNA"/>
</dbReference>
<evidence type="ECO:0000313" key="3">
    <source>
        <dbReference type="EMBL" id="NQE37748.1"/>
    </source>
</evidence>
<dbReference type="Gene3D" id="2.150.10.10">
    <property type="entry name" value="Serralysin-like metalloprotease, C-terminal"/>
    <property type="match status" value="3"/>
</dbReference>
<evidence type="ECO:0000313" key="4">
    <source>
        <dbReference type="Proteomes" id="UP000702425"/>
    </source>
</evidence>